<organism evidence="3 4">
    <name type="scientific">Candidatus Galacturonatibacter soehngenii</name>
    <dbReference type="NCBI Taxonomy" id="2307010"/>
    <lineage>
        <taxon>Bacteria</taxon>
        <taxon>Bacillati</taxon>
        <taxon>Bacillota</taxon>
        <taxon>Clostridia</taxon>
        <taxon>Lachnospirales</taxon>
        <taxon>Lachnospiraceae</taxon>
        <taxon>Candidatus Galacturonatibacter</taxon>
    </lineage>
</organism>
<dbReference type="Gene3D" id="3.40.33.10">
    <property type="entry name" value="CAP"/>
    <property type="match status" value="1"/>
</dbReference>
<gene>
    <name evidence="3" type="ORF">F7O84_12275</name>
</gene>
<evidence type="ECO:0000313" key="3">
    <source>
        <dbReference type="EMBL" id="KAB1438757.1"/>
    </source>
</evidence>
<dbReference type="PANTHER" id="PTHR31157:SF1">
    <property type="entry name" value="SCP DOMAIN-CONTAINING PROTEIN"/>
    <property type="match status" value="1"/>
</dbReference>
<evidence type="ECO:0000313" key="4">
    <source>
        <dbReference type="Proteomes" id="UP000461768"/>
    </source>
</evidence>
<reference evidence="3 4" key="2">
    <citation type="submission" date="2020-02" db="EMBL/GenBank/DDBJ databases">
        <title>Candidatus Galacturonibacter soehngenii shows hetero-acetogenic catabolism of galacturonic acid but lacks a canonical carbon monoxide dehydrogenase/acetyl-CoA synthase complex.</title>
        <authorList>
            <person name="Diender M."/>
            <person name="Stouten G.R."/>
            <person name="Petersen J.F."/>
            <person name="Nielsen P.H."/>
            <person name="Dueholm M.S."/>
            <person name="Pronk J.T."/>
            <person name="Van Loosdrecht M.C.M."/>
        </authorList>
    </citation>
    <scope>NUCLEOTIDE SEQUENCE [LARGE SCALE GENOMIC DNA]</scope>
    <source>
        <strain evidence="3">GalUA</strain>
    </source>
</reference>
<dbReference type="PANTHER" id="PTHR31157">
    <property type="entry name" value="SCP DOMAIN-CONTAINING PROTEIN"/>
    <property type="match status" value="1"/>
</dbReference>
<dbReference type="AlphaFoldDB" id="A0A7V7QLD6"/>
<dbReference type="Pfam" id="PF00188">
    <property type="entry name" value="CAP"/>
    <property type="match status" value="1"/>
</dbReference>
<proteinExistence type="predicted"/>
<dbReference type="OrthoDB" id="9783944at2"/>
<dbReference type="Proteomes" id="UP000461768">
    <property type="component" value="Unassembled WGS sequence"/>
</dbReference>
<dbReference type="InterPro" id="IPR014044">
    <property type="entry name" value="CAP_dom"/>
</dbReference>
<protein>
    <recommendedName>
        <fullName evidence="2">SCP domain-containing protein</fullName>
    </recommendedName>
</protein>
<dbReference type="InterPro" id="IPR035940">
    <property type="entry name" value="CAP_sf"/>
</dbReference>
<sequence>MSSEAAGLNNSGGQKIITINGNCNLQDLQSQLKNAGVNANCANWAEALNQQNCEAIQQLDKININDVLGAQYSNGTCTNEELAEAVKNATAQLNQQYCNNQTQVEVPTESTNETDTTDTSKEATVPETEVTKDTTPNQETTTNTETTNTKAPNTETNTTKTPETQTPSTETSTKSYAQQVVDLVNAERAKEGLAALKIDTNVAKAATVRANEIQTKFEHVRPNGTGFVTALKEQGVTYRGAGENIAWGQKTPQEVVTAWMNSPGHRANIMNPNYVNIGVGNLQNASGIQYWVQIFTY</sequence>
<reference evidence="3 4" key="1">
    <citation type="submission" date="2019-09" db="EMBL/GenBank/DDBJ databases">
        <authorList>
            <person name="Valk L.C."/>
        </authorList>
    </citation>
    <scope>NUCLEOTIDE SEQUENCE [LARGE SCALE GENOMIC DNA]</scope>
    <source>
        <strain evidence="3">GalUA</strain>
    </source>
</reference>
<evidence type="ECO:0000259" key="2">
    <source>
        <dbReference type="Pfam" id="PF00188"/>
    </source>
</evidence>
<accession>A0A7V7QLD6</accession>
<dbReference type="CDD" id="cd05379">
    <property type="entry name" value="CAP_bacterial"/>
    <property type="match status" value="1"/>
</dbReference>
<feature type="compositionally biased region" description="Low complexity" evidence="1">
    <location>
        <begin position="133"/>
        <end position="174"/>
    </location>
</feature>
<dbReference type="EMBL" id="WAGX01000005">
    <property type="protein sequence ID" value="KAB1438757.1"/>
    <property type="molecule type" value="Genomic_DNA"/>
</dbReference>
<comment type="caution">
    <text evidence="3">The sequence shown here is derived from an EMBL/GenBank/DDBJ whole genome shotgun (WGS) entry which is preliminary data.</text>
</comment>
<feature type="domain" description="SCP" evidence="2">
    <location>
        <begin position="181"/>
        <end position="295"/>
    </location>
</feature>
<keyword evidence="4" id="KW-1185">Reference proteome</keyword>
<name>A0A7V7QLD6_9FIRM</name>
<evidence type="ECO:0000256" key="1">
    <source>
        <dbReference type="SAM" id="MobiDB-lite"/>
    </source>
</evidence>
<dbReference type="SUPFAM" id="SSF55797">
    <property type="entry name" value="PR-1-like"/>
    <property type="match status" value="1"/>
</dbReference>
<feature type="region of interest" description="Disordered" evidence="1">
    <location>
        <begin position="102"/>
        <end position="174"/>
    </location>
</feature>